<feature type="compositionally biased region" description="Low complexity" evidence="1">
    <location>
        <begin position="130"/>
        <end position="154"/>
    </location>
</feature>
<dbReference type="EMBL" id="CAMXCT030000990">
    <property type="protein sequence ID" value="CAL4772734.1"/>
    <property type="molecule type" value="Genomic_DNA"/>
</dbReference>
<protein>
    <submittedName>
        <fullName evidence="2">Uncharacterized protein</fullName>
    </submittedName>
</protein>
<name>A0A9P1C684_9DINO</name>
<feature type="region of interest" description="Disordered" evidence="1">
    <location>
        <begin position="217"/>
        <end position="292"/>
    </location>
</feature>
<organism evidence="2">
    <name type="scientific">Cladocopium goreaui</name>
    <dbReference type="NCBI Taxonomy" id="2562237"/>
    <lineage>
        <taxon>Eukaryota</taxon>
        <taxon>Sar</taxon>
        <taxon>Alveolata</taxon>
        <taxon>Dinophyceae</taxon>
        <taxon>Suessiales</taxon>
        <taxon>Symbiodiniaceae</taxon>
        <taxon>Cladocopium</taxon>
    </lineage>
</organism>
<accession>A0A9P1C684</accession>
<feature type="region of interest" description="Disordered" evidence="1">
    <location>
        <begin position="119"/>
        <end position="196"/>
    </location>
</feature>
<evidence type="ECO:0000313" key="2">
    <source>
        <dbReference type="EMBL" id="CAI3985422.1"/>
    </source>
</evidence>
<proteinExistence type="predicted"/>
<feature type="compositionally biased region" description="Acidic residues" evidence="1">
    <location>
        <begin position="228"/>
        <end position="247"/>
    </location>
</feature>
<keyword evidence="4" id="KW-1185">Reference proteome</keyword>
<comment type="caution">
    <text evidence="2">The sequence shown here is derived from an EMBL/GenBank/DDBJ whole genome shotgun (WGS) entry which is preliminary data.</text>
</comment>
<dbReference type="OrthoDB" id="415327at2759"/>
<dbReference type="EMBL" id="CAMXCT020000990">
    <property type="protein sequence ID" value="CAL1138797.1"/>
    <property type="molecule type" value="Genomic_DNA"/>
</dbReference>
<dbReference type="AlphaFoldDB" id="A0A9P1C684"/>
<reference evidence="3" key="2">
    <citation type="submission" date="2024-04" db="EMBL/GenBank/DDBJ databases">
        <authorList>
            <person name="Chen Y."/>
            <person name="Shah S."/>
            <person name="Dougan E. K."/>
            <person name="Thang M."/>
            <person name="Chan C."/>
        </authorList>
    </citation>
    <scope>NUCLEOTIDE SEQUENCE [LARGE SCALE GENOMIC DNA]</scope>
</reference>
<feature type="compositionally biased region" description="Low complexity" evidence="1">
    <location>
        <begin position="180"/>
        <end position="195"/>
    </location>
</feature>
<evidence type="ECO:0000256" key="1">
    <source>
        <dbReference type="SAM" id="MobiDB-lite"/>
    </source>
</evidence>
<evidence type="ECO:0000313" key="4">
    <source>
        <dbReference type="Proteomes" id="UP001152797"/>
    </source>
</evidence>
<sequence>MDKTEAASRGSTEVLHTLPMSLTLKLKVGKHRISSHVELGSLEVQLTAIMSSLSILEHCHSQMKGTWEANMLNSSIHELSALRHLVLKFARRLPLLEAEEFASSDHLGRWTEGLQLEEPHQMRASSSEDSVSGPSCSGVPSAPTSATSFTSQQSCPLKDKSSSKSSNSSGSPADDHRLNGDLLGSADGASAASGGEKTRRFRARILSVMKGLLSRKQTRVQTLKNHSDDDDDDDDNHGIDSESDEGMDVMSSVVPVPPHRVVNAVPPRSAYKSGQSLPERAGRARLQHQRRS</sequence>
<gene>
    <name evidence="2" type="ORF">C1SCF055_LOCUS12872</name>
</gene>
<feature type="compositionally biased region" description="Basic residues" evidence="1">
    <location>
        <begin position="283"/>
        <end position="292"/>
    </location>
</feature>
<reference evidence="2" key="1">
    <citation type="submission" date="2022-10" db="EMBL/GenBank/DDBJ databases">
        <authorList>
            <person name="Chen Y."/>
            <person name="Dougan E. K."/>
            <person name="Chan C."/>
            <person name="Rhodes N."/>
            <person name="Thang M."/>
        </authorList>
    </citation>
    <scope>NUCLEOTIDE SEQUENCE</scope>
</reference>
<dbReference type="Proteomes" id="UP001152797">
    <property type="component" value="Unassembled WGS sequence"/>
</dbReference>
<dbReference type="EMBL" id="CAMXCT010000990">
    <property type="protein sequence ID" value="CAI3985422.1"/>
    <property type="molecule type" value="Genomic_DNA"/>
</dbReference>
<evidence type="ECO:0000313" key="3">
    <source>
        <dbReference type="EMBL" id="CAL1138797.1"/>
    </source>
</evidence>